<keyword evidence="3" id="KW-1185">Reference proteome</keyword>
<dbReference type="GeneID" id="8580202"/>
<dbReference type="KEGG" id="cbr:CBG_22634"/>
<reference evidence="2 3" key="2">
    <citation type="journal article" date="2011" name="PLoS Genet.">
        <title>Caenorhabditis briggsae recombinant inbred line genotypes reveal inter-strain incompatibility and the evolution of recombination.</title>
        <authorList>
            <person name="Ross J.A."/>
            <person name="Koboldt D.C."/>
            <person name="Staisch J.E."/>
            <person name="Chamberlin H.M."/>
            <person name="Gupta B.P."/>
            <person name="Miller R.D."/>
            <person name="Baird S.E."/>
            <person name="Haag E.S."/>
        </authorList>
    </citation>
    <scope>NUCLEOTIDE SEQUENCE [LARGE SCALE GENOMIC DNA]</scope>
    <source>
        <strain evidence="2 3">AF16</strain>
    </source>
</reference>
<gene>
    <name evidence="4" type="primary">srz-1</name>
    <name evidence="2" type="synonym">Cbr-srz-1</name>
    <name evidence="4" type="ORF">CBG22634</name>
    <name evidence="2" type="ORF">CBG_22634</name>
</gene>
<dbReference type="InParanoid" id="A8Y2R1"/>
<dbReference type="PANTHER" id="PTHR31720">
    <property type="entry name" value="SERPENTINE RECEPTOR, CLASS Z-RELATED"/>
    <property type="match status" value="1"/>
</dbReference>
<dbReference type="EMBL" id="HE600969">
    <property type="protein sequence ID" value="CAP39186.1"/>
    <property type="molecule type" value="Genomic_DNA"/>
</dbReference>
<dbReference type="Proteomes" id="UP000008549">
    <property type="component" value="Unassembled WGS sequence"/>
</dbReference>
<evidence type="ECO:0000313" key="4">
    <source>
        <dbReference type="WormBase" id="CBG22634"/>
    </source>
</evidence>
<dbReference type="RefSeq" id="XP_002638205.1">
    <property type="nucleotide sequence ID" value="XM_002638159.1"/>
</dbReference>
<feature type="transmembrane region" description="Helical" evidence="1">
    <location>
        <begin position="20"/>
        <end position="51"/>
    </location>
</feature>
<feature type="transmembrane region" description="Helical" evidence="1">
    <location>
        <begin position="241"/>
        <end position="264"/>
    </location>
</feature>
<dbReference type="eggNOG" id="ENOG502TI6P">
    <property type="taxonomic scope" value="Eukaryota"/>
</dbReference>
<evidence type="ECO:0000313" key="3">
    <source>
        <dbReference type="Proteomes" id="UP000008549"/>
    </source>
</evidence>
<evidence type="ECO:0000313" key="2">
    <source>
        <dbReference type="EMBL" id="CAP39186.1"/>
    </source>
</evidence>
<evidence type="ECO:0000256" key="1">
    <source>
        <dbReference type="SAM" id="Phobius"/>
    </source>
</evidence>
<name>A8Y2R1_CAEBR</name>
<organism evidence="2 3">
    <name type="scientific">Caenorhabditis briggsae</name>
    <dbReference type="NCBI Taxonomy" id="6238"/>
    <lineage>
        <taxon>Eukaryota</taxon>
        <taxon>Metazoa</taxon>
        <taxon>Ecdysozoa</taxon>
        <taxon>Nematoda</taxon>
        <taxon>Chromadorea</taxon>
        <taxon>Rhabditida</taxon>
        <taxon>Rhabditina</taxon>
        <taxon>Rhabditomorpha</taxon>
        <taxon>Rhabditoidea</taxon>
        <taxon>Rhabditidae</taxon>
        <taxon>Peloderinae</taxon>
        <taxon>Caenorhabditis</taxon>
    </lineage>
</organism>
<keyword evidence="1" id="KW-1133">Transmembrane helix</keyword>
<proteinExistence type="predicted"/>
<dbReference type="CTD" id="8580202"/>
<dbReference type="Pfam" id="PF10325">
    <property type="entry name" value="7TM_GPCR_Srz"/>
    <property type="match status" value="1"/>
</dbReference>
<dbReference type="HOGENOM" id="CLU_056063_1_0_1"/>
<dbReference type="WormBase" id="CBG22634">
    <property type="protein sequence ID" value="CBP20455"/>
    <property type="gene ID" value="WBGene00041157"/>
    <property type="gene designation" value="Cbr-srz-1"/>
</dbReference>
<feature type="transmembrane region" description="Helical" evidence="1">
    <location>
        <begin position="111"/>
        <end position="129"/>
    </location>
</feature>
<feature type="transmembrane region" description="Helical" evidence="1">
    <location>
        <begin position="72"/>
        <end position="105"/>
    </location>
</feature>
<dbReference type="InterPro" id="IPR018817">
    <property type="entry name" value="7TM_GPCR_serpentine_rcpt_Srz"/>
</dbReference>
<feature type="transmembrane region" description="Helical" evidence="1">
    <location>
        <begin position="210"/>
        <end position="235"/>
    </location>
</feature>
<dbReference type="FunCoup" id="A8Y2R1">
    <property type="interactions" value="2"/>
</dbReference>
<sequence length="305" mass="35584">MESSTLPPVYKMFEINGWLSVMILFLFAIVAFLYIVLLIALFPLFVITSILNRERDRETLIYPITNHFFKAICLYYLFFLLFAMFIVFFSSAIITPAMFVFMVLICHTHHIIVSLLAIQRFLLYFFSFLEPYITPRKPKFIRIYILFFLLFALLVFLDKSTEKENWLLIYYITLNSVLFLCAALYIPMVISIRKLQHLASSIKNKPHKYIMYQTTLIIAFKIAQLFTTLLFVFGGDAFSNNFPFLCVLDLFSTPATIQLSYLLCNKKTLADVRKRSTLRNVFRIVFKKSTVEPSLEEVTTAAPPT</sequence>
<feature type="transmembrane region" description="Helical" evidence="1">
    <location>
        <begin position="169"/>
        <end position="190"/>
    </location>
</feature>
<feature type="transmembrane region" description="Helical" evidence="1">
    <location>
        <begin position="141"/>
        <end position="157"/>
    </location>
</feature>
<keyword evidence="1" id="KW-0472">Membrane</keyword>
<dbReference type="STRING" id="6238.A8Y2R1"/>
<dbReference type="PANTHER" id="PTHR31720:SF12">
    <property type="entry name" value="SERPENTINE RECEPTOR, CLASS T-RELATED"/>
    <property type="match status" value="1"/>
</dbReference>
<dbReference type="AlphaFoldDB" id="A8Y2R1"/>
<dbReference type="OMA" id="SKSSHIW"/>
<protein>
    <submittedName>
        <fullName evidence="2">Protein CBR-SRZ-1</fullName>
    </submittedName>
</protein>
<keyword evidence="1" id="KW-0812">Transmembrane</keyword>
<reference evidence="2 3" key="1">
    <citation type="journal article" date="2003" name="PLoS Biol.">
        <title>The genome sequence of Caenorhabditis briggsae: a platform for comparative genomics.</title>
        <authorList>
            <person name="Stein L.D."/>
            <person name="Bao Z."/>
            <person name="Blasiar D."/>
            <person name="Blumenthal T."/>
            <person name="Brent M.R."/>
            <person name="Chen N."/>
            <person name="Chinwalla A."/>
            <person name="Clarke L."/>
            <person name="Clee C."/>
            <person name="Coghlan A."/>
            <person name="Coulson A."/>
            <person name="D'Eustachio P."/>
            <person name="Fitch D.H."/>
            <person name="Fulton L.A."/>
            <person name="Fulton R.E."/>
            <person name="Griffiths-Jones S."/>
            <person name="Harris T.W."/>
            <person name="Hillier L.W."/>
            <person name="Kamath R."/>
            <person name="Kuwabara P.E."/>
            <person name="Mardis E.R."/>
            <person name="Marra M.A."/>
            <person name="Miner T.L."/>
            <person name="Minx P."/>
            <person name="Mullikin J.C."/>
            <person name="Plumb R.W."/>
            <person name="Rogers J."/>
            <person name="Schein J.E."/>
            <person name="Sohrmann M."/>
            <person name="Spieth J."/>
            <person name="Stajich J.E."/>
            <person name="Wei C."/>
            <person name="Willey D."/>
            <person name="Wilson R.K."/>
            <person name="Durbin R."/>
            <person name="Waterston R.H."/>
        </authorList>
    </citation>
    <scope>NUCLEOTIDE SEQUENCE [LARGE SCALE GENOMIC DNA]</scope>
    <source>
        <strain evidence="2 3">AF16</strain>
    </source>
</reference>
<accession>A8Y2R1</accession>